<sequence>MVKTLTIDGRPVTFRATAAVPRLYRIKFRRDIMQDMDAIQKALKKAEESDDSGSNIPPSMLDMFENIAYIMARHGDPENTPASPDEWLEQFNTFSIYEIFPQILDLWGLNMETQAAPKKK</sequence>
<organism evidence="1 2">
    <name type="scientific">Candidatus Oscillibacter excrementigallinarum</name>
    <dbReference type="NCBI Taxonomy" id="2838716"/>
    <lineage>
        <taxon>Bacteria</taxon>
        <taxon>Bacillati</taxon>
        <taxon>Bacillota</taxon>
        <taxon>Clostridia</taxon>
        <taxon>Eubacteriales</taxon>
        <taxon>Oscillospiraceae</taxon>
        <taxon>Oscillibacter</taxon>
    </lineage>
</organism>
<gene>
    <name evidence="1" type="ORF">H9787_11610</name>
</gene>
<accession>A0A9D2LKH2</accession>
<reference evidence="1" key="2">
    <citation type="submission" date="2021-04" db="EMBL/GenBank/DDBJ databases">
        <authorList>
            <person name="Gilroy R."/>
        </authorList>
    </citation>
    <scope>NUCLEOTIDE SEQUENCE</scope>
    <source>
        <strain evidence="1">ChiBcec18-1249</strain>
    </source>
</reference>
<protein>
    <recommendedName>
        <fullName evidence="3">Tail assembly chaperone</fullName>
    </recommendedName>
</protein>
<evidence type="ECO:0000313" key="1">
    <source>
        <dbReference type="EMBL" id="HJB14339.1"/>
    </source>
</evidence>
<evidence type="ECO:0008006" key="3">
    <source>
        <dbReference type="Google" id="ProtNLM"/>
    </source>
</evidence>
<comment type="caution">
    <text evidence="1">The sequence shown here is derived from an EMBL/GenBank/DDBJ whole genome shotgun (WGS) entry which is preliminary data.</text>
</comment>
<dbReference type="Proteomes" id="UP000823824">
    <property type="component" value="Unassembled WGS sequence"/>
</dbReference>
<dbReference type="EMBL" id="DWZJ01000106">
    <property type="protein sequence ID" value="HJB14339.1"/>
    <property type="molecule type" value="Genomic_DNA"/>
</dbReference>
<name>A0A9D2LKH2_9FIRM</name>
<proteinExistence type="predicted"/>
<evidence type="ECO:0000313" key="2">
    <source>
        <dbReference type="Proteomes" id="UP000823824"/>
    </source>
</evidence>
<dbReference type="AlphaFoldDB" id="A0A9D2LKH2"/>
<reference evidence="1" key="1">
    <citation type="journal article" date="2021" name="PeerJ">
        <title>Extensive microbial diversity within the chicken gut microbiome revealed by metagenomics and culture.</title>
        <authorList>
            <person name="Gilroy R."/>
            <person name="Ravi A."/>
            <person name="Getino M."/>
            <person name="Pursley I."/>
            <person name="Horton D.L."/>
            <person name="Alikhan N.F."/>
            <person name="Baker D."/>
            <person name="Gharbi K."/>
            <person name="Hall N."/>
            <person name="Watson M."/>
            <person name="Adriaenssens E.M."/>
            <person name="Foster-Nyarko E."/>
            <person name="Jarju S."/>
            <person name="Secka A."/>
            <person name="Antonio M."/>
            <person name="Oren A."/>
            <person name="Chaudhuri R.R."/>
            <person name="La Ragione R."/>
            <person name="Hildebrand F."/>
            <person name="Pallen M.J."/>
        </authorList>
    </citation>
    <scope>NUCLEOTIDE SEQUENCE</scope>
    <source>
        <strain evidence="1">ChiBcec18-1249</strain>
    </source>
</reference>